<dbReference type="GO" id="GO:0005694">
    <property type="term" value="C:chromosome"/>
    <property type="evidence" value="ECO:0007669"/>
    <property type="project" value="UniProtKB-SubCell"/>
</dbReference>
<dbReference type="PANTHER" id="PTHR12977:SF4">
    <property type="entry name" value="HISTONE-LYSINE N-METHYLTRANSFERASE KMT5B"/>
    <property type="match status" value="1"/>
</dbReference>
<dbReference type="OrthoDB" id="6627536at2759"/>
<dbReference type="SUPFAM" id="SSF82199">
    <property type="entry name" value="SET domain"/>
    <property type="match status" value="1"/>
</dbReference>
<dbReference type="GO" id="GO:0032259">
    <property type="term" value="P:methylation"/>
    <property type="evidence" value="ECO:0007669"/>
    <property type="project" value="UniProtKB-KW"/>
</dbReference>
<dbReference type="GO" id="GO:0005634">
    <property type="term" value="C:nucleus"/>
    <property type="evidence" value="ECO:0007669"/>
    <property type="project" value="UniProtKB-SubCell"/>
</dbReference>
<organism evidence="14 16">
    <name type="scientific">Trichuris suis</name>
    <name type="common">pig whipworm</name>
    <dbReference type="NCBI Taxonomy" id="68888"/>
    <lineage>
        <taxon>Eukaryota</taxon>
        <taxon>Metazoa</taxon>
        <taxon>Ecdysozoa</taxon>
        <taxon>Nematoda</taxon>
        <taxon>Enoplea</taxon>
        <taxon>Dorylaimia</taxon>
        <taxon>Trichinellida</taxon>
        <taxon>Trichuridae</taxon>
        <taxon>Trichuris</taxon>
    </lineage>
</organism>
<evidence type="ECO:0000256" key="8">
    <source>
        <dbReference type="ARBA" id="ARBA00022691"/>
    </source>
</evidence>
<dbReference type="AlphaFoldDB" id="A0A085LZB8"/>
<dbReference type="InterPro" id="IPR025790">
    <property type="entry name" value="Suv4-20_animal"/>
</dbReference>
<evidence type="ECO:0000256" key="10">
    <source>
        <dbReference type="ARBA" id="ARBA00023015"/>
    </source>
</evidence>
<dbReference type="Proteomes" id="UP000030758">
    <property type="component" value="Unassembled WGS sequence"/>
</dbReference>
<keyword evidence="16" id="KW-1185">Reference proteome</keyword>
<reference evidence="14 16" key="1">
    <citation type="journal article" date="2014" name="Nat. Genet.">
        <title>Genome and transcriptome of the porcine whipworm Trichuris suis.</title>
        <authorList>
            <person name="Jex A.R."/>
            <person name="Nejsum P."/>
            <person name="Schwarz E.M."/>
            <person name="Hu L."/>
            <person name="Young N.D."/>
            <person name="Hall R.S."/>
            <person name="Korhonen P.K."/>
            <person name="Liao S."/>
            <person name="Thamsborg S."/>
            <person name="Xia J."/>
            <person name="Xu P."/>
            <person name="Wang S."/>
            <person name="Scheerlinck J.P."/>
            <person name="Hofmann A."/>
            <person name="Sternberg P.W."/>
            <person name="Wang J."/>
            <person name="Gasser R.B."/>
        </authorList>
    </citation>
    <scope>NUCLEOTIDE SEQUENCE [LARGE SCALE GENOMIC DNA]</scope>
    <source>
        <strain evidence="15">DCEP-RM93F</strain>
        <strain evidence="14">DCEP-RM93M</strain>
    </source>
</reference>
<feature type="domain" description="SET" evidence="13">
    <location>
        <begin position="98"/>
        <end position="213"/>
    </location>
</feature>
<dbReference type="EMBL" id="KL367495">
    <property type="protein sequence ID" value="KFD69525.1"/>
    <property type="molecule type" value="Genomic_DNA"/>
</dbReference>
<evidence type="ECO:0000313" key="15">
    <source>
        <dbReference type="EMBL" id="KFD69525.1"/>
    </source>
</evidence>
<keyword evidence="5" id="KW-0678">Repressor</keyword>
<evidence type="ECO:0000313" key="14">
    <source>
        <dbReference type="EMBL" id="KFD50314.1"/>
    </source>
</evidence>
<dbReference type="InterPro" id="IPR041938">
    <property type="entry name" value="Hist-Lys_N-MTase_N"/>
</dbReference>
<dbReference type="Pfam" id="PF00856">
    <property type="entry name" value="SET"/>
    <property type="match status" value="1"/>
</dbReference>
<dbReference type="Gene3D" id="1.10.10.1700">
    <property type="entry name" value="Histone-lysine N-methyltransferase"/>
    <property type="match status" value="1"/>
</dbReference>
<accession>A0A085LZB8</accession>
<comment type="subcellular location">
    <subcellularLocation>
        <location evidence="2">Chromosome</location>
    </subcellularLocation>
    <subcellularLocation>
        <location evidence="1">Nucleus</location>
    </subcellularLocation>
</comment>
<evidence type="ECO:0000256" key="3">
    <source>
        <dbReference type="ARBA" id="ARBA00012188"/>
    </source>
</evidence>
<dbReference type="InterPro" id="IPR046341">
    <property type="entry name" value="SET_dom_sf"/>
</dbReference>
<sequence>MDALALSRVDDLATHLFVDILAFKCHKMNLNFHPCCWKTKRRCRAILKSFVEDSDEARATEQLMGLAFVKQYAEKHHLDSAQIAQHLRMYLRQYHPNSGIKIAVDRRYGNSFWQGGRIVATRSWRVGEVIGALSGKMAPLTPKQEAELIVEGQNDFSVVVATRGNSASLLLGPVAFVNHDCRPTCRLDWTNSSVRVRTIRPMEVGTEITFFYGKSYFGSKNGECKCATCEENGNGAYKILRVLHGKEVPLHRRFSRPNPVSRPVYGLRSNTLSSSLTAEGDDPRPWRCRLRSCRNLTN</sequence>
<name>A0A085LZB8_9BILA</name>
<evidence type="ECO:0000256" key="6">
    <source>
        <dbReference type="ARBA" id="ARBA00022603"/>
    </source>
</evidence>
<dbReference type="InterPro" id="IPR001214">
    <property type="entry name" value="SET_dom"/>
</dbReference>
<keyword evidence="11" id="KW-0804">Transcription</keyword>
<keyword evidence="7" id="KW-0808">Transferase</keyword>
<keyword evidence="12" id="KW-0539">Nucleus</keyword>
<evidence type="ECO:0000256" key="7">
    <source>
        <dbReference type="ARBA" id="ARBA00022679"/>
    </source>
</evidence>
<dbReference type="EC" id="2.1.1.362" evidence="3"/>
<evidence type="ECO:0000256" key="12">
    <source>
        <dbReference type="ARBA" id="ARBA00023242"/>
    </source>
</evidence>
<dbReference type="SMART" id="SM00317">
    <property type="entry name" value="SET"/>
    <property type="match status" value="1"/>
</dbReference>
<evidence type="ECO:0000256" key="11">
    <source>
        <dbReference type="ARBA" id="ARBA00023163"/>
    </source>
</evidence>
<evidence type="ECO:0000256" key="1">
    <source>
        <dbReference type="ARBA" id="ARBA00004123"/>
    </source>
</evidence>
<evidence type="ECO:0000313" key="16">
    <source>
        <dbReference type="Proteomes" id="UP000030764"/>
    </source>
</evidence>
<keyword evidence="6" id="KW-0489">Methyltransferase</keyword>
<dbReference type="Gene3D" id="2.170.270.10">
    <property type="entry name" value="SET domain"/>
    <property type="match status" value="1"/>
</dbReference>
<keyword evidence="9" id="KW-0156">Chromatin regulator</keyword>
<keyword evidence="4" id="KW-0158">Chromosome</keyword>
<keyword evidence="8" id="KW-0949">S-adenosyl-L-methionine</keyword>
<evidence type="ECO:0000256" key="2">
    <source>
        <dbReference type="ARBA" id="ARBA00004286"/>
    </source>
</evidence>
<dbReference type="GO" id="GO:0140941">
    <property type="term" value="F:histone H4K20me methyltransferase activity"/>
    <property type="evidence" value="ECO:0007669"/>
    <property type="project" value="UniProtKB-EC"/>
</dbReference>
<dbReference type="InterPro" id="IPR039977">
    <property type="entry name" value="Suv4-20/Set9"/>
</dbReference>
<dbReference type="Proteomes" id="UP000030764">
    <property type="component" value="Unassembled WGS sequence"/>
</dbReference>
<evidence type="ECO:0000256" key="9">
    <source>
        <dbReference type="ARBA" id="ARBA00022853"/>
    </source>
</evidence>
<dbReference type="CDD" id="cd10524">
    <property type="entry name" value="SET_Suv4-20-like"/>
    <property type="match status" value="1"/>
</dbReference>
<proteinExistence type="predicted"/>
<gene>
    <name evidence="14" type="ORF">M513_08814</name>
    <name evidence="15" type="ORF">M514_08814</name>
</gene>
<dbReference type="PROSITE" id="PS50280">
    <property type="entry name" value="SET"/>
    <property type="match status" value="1"/>
</dbReference>
<dbReference type="PANTHER" id="PTHR12977">
    <property type="entry name" value="SUPPRESSOR OF VARIEGATION 4-20-RELATED"/>
    <property type="match status" value="1"/>
</dbReference>
<keyword evidence="10" id="KW-0805">Transcription regulation</keyword>
<evidence type="ECO:0000256" key="4">
    <source>
        <dbReference type="ARBA" id="ARBA00022454"/>
    </source>
</evidence>
<evidence type="ECO:0000256" key="5">
    <source>
        <dbReference type="ARBA" id="ARBA00022491"/>
    </source>
</evidence>
<protein>
    <recommendedName>
        <fullName evidence="3">[histone H4]-N-methyl-L-lysine(20) N-methyltransferase</fullName>
        <ecNumber evidence="3">2.1.1.362</ecNumber>
    </recommendedName>
</protein>
<dbReference type="EMBL" id="KL363255">
    <property type="protein sequence ID" value="KFD50314.1"/>
    <property type="molecule type" value="Genomic_DNA"/>
</dbReference>
<dbReference type="PROSITE" id="PS51570">
    <property type="entry name" value="SAM_MT43_SUVAR420_2"/>
    <property type="match status" value="1"/>
</dbReference>
<evidence type="ECO:0000259" key="13">
    <source>
        <dbReference type="PROSITE" id="PS50280"/>
    </source>
</evidence>